<organism evidence="2 3">
    <name type="scientific">Streptomyces fildesensis</name>
    <dbReference type="NCBI Taxonomy" id="375757"/>
    <lineage>
        <taxon>Bacteria</taxon>
        <taxon>Bacillati</taxon>
        <taxon>Actinomycetota</taxon>
        <taxon>Actinomycetes</taxon>
        <taxon>Kitasatosporales</taxon>
        <taxon>Streptomycetaceae</taxon>
        <taxon>Streptomyces</taxon>
    </lineage>
</organism>
<dbReference type="Proteomes" id="UP001614394">
    <property type="component" value="Unassembled WGS sequence"/>
</dbReference>
<reference evidence="2 3" key="1">
    <citation type="submission" date="2024-10" db="EMBL/GenBank/DDBJ databases">
        <title>The Natural Products Discovery Center: Release of the First 8490 Sequenced Strains for Exploring Actinobacteria Biosynthetic Diversity.</title>
        <authorList>
            <person name="Kalkreuter E."/>
            <person name="Kautsar S.A."/>
            <person name="Yang D."/>
            <person name="Bader C.D."/>
            <person name="Teijaro C.N."/>
            <person name="Fluegel L."/>
            <person name="Davis C.M."/>
            <person name="Simpson J.R."/>
            <person name="Lauterbach L."/>
            <person name="Steele A.D."/>
            <person name="Gui C."/>
            <person name="Meng S."/>
            <person name="Li G."/>
            <person name="Viehrig K."/>
            <person name="Ye F."/>
            <person name="Su P."/>
            <person name="Kiefer A.F."/>
            <person name="Nichols A."/>
            <person name="Cepeda A.J."/>
            <person name="Yan W."/>
            <person name="Fan B."/>
            <person name="Jiang Y."/>
            <person name="Adhikari A."/>
            <person name="Zheng C.-J."/>
            <person name="Schuster L."/>
            <person name="Cowan T.M."/>
            <person name="Smanski M.J."/>
            <person name="Chevrette M.G."/>
            <person name="De Carvalho L.P.S."/>
            <person name="Shen B."/>
        </authorList>
    </citation>
    <scope>NUCLEOTIDE SEQUENCE [LARGE SCALE GENOMIC DNA]</scope>
    <source>
        <strain evidence="2 3">NPDC053399</strain>
    </source>
</reference>
<dbReference type="RefSeq" id="WP_399648502.1">
    <property type="nucleotide sequence ID" value="NZ_JBITYG010000003.1"/>
</dbReference>
<keyword evidence="3" id="KW-1185">Reference proteome</keyword>
<dbReference type="SUPFAM" id="SSF50475">
    <property type="entry name" value="FMN-binding split barrel"/>
    <property type="match status" value="1"/>
</dbReference>
<dbReference type="InterPro" id="IPR037119">
    <property type="entry name" value="Haem_oxidase_HugZ-like_sf"/>
</dbReference>
<accession>A0ABW8C4R2</accession>
<proteinExistence type="predicted"/>
<name>A0ABW8C4R2_9ACTN</name>
<dbReference type="EMBL" id="JBITYG010000003">
    <property type="protein sequence ID" value="MFI9101405.1"/>
    <property type="molecule type" value="Genomic_DNA"/>
</dbReference>
<sequence length="242" mass="25719">MPSAAERARTLVEGNPSAVLVIPGLDPVLPGQMVPEMRSVGPEGDVFLLFPADSPAVRAATHAEADELTAVLEITDVAPVSVPHRIRGRAWIAGWLTPVRDEPVVPGTALLRLEVGEASVDDLWGAEQVEPDEFADATADPLAAHESELLQHLAAAHEDQVGWLCGLVGGYGGRGAECAGTRTAVPVALDRFGLRVRFTDPDGSFDARFDFPEPVRGHEELHHAMHTLFDAARASADDLHGA</sequence>
<protein>
    <submittedName>
        <fullName evidence="2">DUF2470 domain-containing protein</fullName>
    </submittedName>
</protein>
<dbReference type="InterPro" id="IPR019595">
    <property type="entry name" value="DUF2470"/>
</dbReference>
<comment type="caution">
    <text evidence="2">The sequence shown here is derived from an EMBL/GenBank/DDBJ whole genome shotgun (WGS) entry which is preliminary data.</text>
</comment>
<dbReference type="PANTHER" id="PTHR13343:SF17">
    <property type="entry name" value="CELLULAR REPRESSOR OF E1A-STIMULATED GENES, ISOFORM A"/>
    <property type="match status" value="1"/>
</dbReference>
<evidence type="ECO:0000313" key="3">
    <source>
        <dbReference type="Proteomes" id="UP001614394"/>
    </source>
</evidence>
<evidence type="ECO:0000313" key="2">
    <source>
        <dbReference type="EMBL" id="MFI9101405.1"/>
    </source>
</evidence>
<dbReference type="Pfam" id="PF10615">
    <property type="entry name" value="DUF2470"/>
    <property type="match status" value="1"/>
</dbReference>
<evidence type="ECO:0000259" key="1">
    <source>
        <dbReference type="Pfam" id="PF10615"/>
    </source>
</evidence>
<dbReference type="Gene3D" id="3.20.180.10">
    <property type="entry name" value="PNP-oxidase-like"/>
    <property type="match status" value="1"/>
</dbReference>
<gene>
    <name evidence="2" type="ORF">ACIGXA_12840</name>
</gene>
<dbReference type="PANTHER" id="PTHR13343">
    <property type="entry name" value="CREG1 PROTEIN"/>
    <property type="match status" value="1"/>
</dbReference>
<feature type="domain" description="DUF2470" evidence="1">
    <location>
        <begin position="147"/>
        <end position="226"/>
    </location>
</feature>